<evidence type="ECO:0000256" key="7">
    <source>
        <dbReference type="ARBA" id="ARBA00022833"/>
    </source>
</evidence>
<protein>
    <recommendedName>
        <fullName evidence="10">E3 ubiquitin-protein ligase</fullName>
        <ecNumber evidence="10">2.3.2.27</ecNumber>
    </recommendedName>
</protein>
<evidence type="ECO:0000256" key="2">
    <source>
        <dbReference type="ARBA" id="ARBA00004906"/>
    </source>
</evidence>
<evidence type="ECO:0000256" key="5">
    <source>
        <dbReference type="ARBA" id="ARBA00022771"/>
    </source>
</evidence>
<dbReference type="Gene3D" id="1.10.10.2670">
    <property type="entry name" value="E3 ubiquitin-protein ligase"/>
    <property type="match status" value="1"/>
</dbReference>
<evidence type="ECO:0000256" key="8">
    <source>
        <dbReference type="ARBA" id="ARBA00046341"/>
    </source>
</evidence>
<evidence type="ECO:0000256" key="4">
    <source>
        <dbReference type="ARBA" id="ARBA00022723"/>
    </source>
</evidence>
<comment type="function">
    <text evidence="10">Ubiquitin ligase protein which is a component of the N-end rule pathway. Recognizes and binds to proteins bearing specific N-terminal residues that are destabilizing according to the N-end rule, leading to their ubiquitination and subsequent degradation.</text>
</comment>
<dbReference type="GO" id="GO:0016567">
    <property type="term" value="P:protein ubiquitination"/>
    <property type="evidence" value="ECO:0007669"/>
    <property type="project" value="UniProtKB-UniRule"/>
</dbReference>
<dbReference type="Pfam" id="PF02207">
    <property type="entry name" value="zf-UBR"/>
    <property type="match status" value="1"/>
</dbReference>
<dbReference type="PROSITE" id="PS51157">
    <property type="entry name" value="ZF_UBR"/>
    <property type="match status" value="1"/>
</dbReference>
<dbReference type="SMART" id="SM00396">
    <property type="entry name" value="ZnF_UBR1"/>
    <property type="match status" value="1"/>
</dbReference>
<dbReference type="InterPro" id="IPR003126">
    <property type="entry name" value="Znf_UBR"/>
</dbReference>
<organism evidence="12">
    <name type="scientific">Triticum aestivum</name>
    <name type="common">Wheat</name>
    <dbReference type="NCBI Taxonomy" id="4565"/>
    <lineage>
        <taxon>Eukaryota</taxon>
        <taxon>Viridiplantae</taxon>
        <taxon>Streptophyta</taxon>
        <taxon>Embryophyta</taxon>
        <taxon>Tracheophyta</taxon>
        <taxon>Spermatophyta</taxon>
        <taxon>Magnoliopsida</taxon>
        <taxon>Liliopsida</taxon>
        <taxon>Poales</taxon>
        <taxon>Poaceae</taxon>
        <taxon>BOP clade</taxon>
        <taxon>Pooideae</taxon>
        <taxon>Triticodae</taxon>
        <taxon>Triticeae</taxon>
        <taxon>Triticinae</taxon>
        <taxon>Triticum</taxon>
    </lineage>
</organism>
<evidence type="ECO:0000256" key="1">
    <source>
        <dbReference type="ARBA" id="ARBA00000900"/>
    </source>
</evidence>
<reference evidence="12" key="1">
    <citation type="journal article" date="2014" name="Science">
        <title>Structural and functional partitioning of bread wheat chromosome 3B.</title>
        <authorList>
            <person name="Choulet F."/>
            <person name="Alberti A."/>
            <person name="Theil S."/>
            <person name="Glover N."/>
            <person name="Barbe V."/>
            <person name="Daron J."/>
            <person name="Pingault L."/>
            <person name="Sourdille P."/>
            <person name="Couloux A."/>
            <person name="Paux E."/>
            <person name="Leroy P."/>
            <person name="Mangenot S."/>
            <person name="Guilhot N."/>
            <person name="Le Gouis J."/>
            <person name="Balfourier F."/>
            <person name="Alaux M."/>
            <person name="Jamilloux V."/>
            <person name="Poulain J."/>
            <person name="Durand C."/>
            <person name="Bellec A."/>
            <person name="Gaspin C."/>
            <person name="Safar J."/>
            <person name="Dolezel J."/>
            <person name="Rogers J."/>
            <person name="Vandepoele K."/>
            <person name="Aury J.M."/>
            <person name="Mayer K."/>
            <person name="Berges H."/>
            <person name="Quesneville H."/>
            <person name="Wincker P."/>
            <person name="Feuillet C."/>
        </authorList>
    </citation>
    <scope>NUCLEOTIDE SEQUENCE</scope>
</reference>
<proteinExistence type="inferred from homology"/>
<dbReference type="GO" id="GO:0061630">
    <property type="term" value="F:ubiquitin protein ligase activity"/>
    <property type="evidence" value="ECO:0007669"/>
    <property type="project" value="UniProtKB-UniRule"/>
</dbReference>
<dbReference type="EMBL" id="HG670306">
    <property type="protein sequence ID" value="CDM81258.1"/>
    <property type="molecule type" value="Genomic_DNA"/>
</dbReference>
<gene>
    <name evidence="12" type="ORF">TRAES_3BF033500030CFD_c1</name>
</gene>
<dbReference type="UniPathway" id="UPA00143"/>
<dbReference type="HOGENOM" id="CLU_001801_1_0_1"/>
<dbReference type="InterPro" id="IPR039164">
    <property type="entry name" value="UBR1-like"/>
</dbReference>
<evidence type="ECO:0000256" key="9">
    <source>
        <dbReference type="PROSITE-ProRule" id="PRU00508"/>
    </source>
</evidence>
<dbReference type="PANTHER" id="PTHR21497:SF54">
    <property type="entry name" value="E3 UBIQUITIN-PROTEIN LIGASE"/>
    <property type="match status" value="1"/>
</dbReference>
<dbReference type="PANTHER" id="PTHR21497">
    <property type="entry name" value="UBIQUITIN LIGASE E3 ALPHA-RELATED"/>
    <property type="match status" value="1"/>
</dbReference>
<dbReference type="InterPro" id="IPR036390">
    <property type="entry name" value="WH_DNA-bd_sf"/>
</dbReference>
<comment type="similarity">
    <text evidence="8 10">Belongs to the E3 ubiquitin-protein ligase UBR1-like family.</text>
</comment>
<keyword evidence="7 10" id="KW-0862">Zinc</keyword>
<dbReference type="InterPro" id="IPR055194">
    <property type="entry name" value="UBR1-like_WH"/>
</dbReference>
<comment type="pathway">
    <text evidence="2 10">Protein modification; protein ubiquitination.</text>
</comment>
<evidence type="ECO:0000256" key="10">
    <source>
        <dbReference type="RuleBase" id="RU366018"/>
    </source>
</evidence>
<keyword evidence="5 10" id="KW-0863">Zinc-finger</keyword>
<dbReference type="GO" id="GO:0008270">
    <property type="term" value="F:zinc ion binding"/>
    <property type="evidence" value="ECO:0007669"/>
    <property type="project" value="UniProtKB-UniRule"/>
</dbReference>
<sequence length="992" mass="109496">MAGIDDGGAAAQLVQKLIICGVAEEQTHQEGLLMYLEEHKDKIPEITAAILSAGTDLMESPKKDEDGSRSSTNAYSESLLWLQWMMFGKNPDAMLHDMELSSEDDRAVCGTVWGQNGVAYRCRTCESDPTCVICVPCFQNGNHKDHDYSILETGGGCCDCGDATAWKPQGFCTRHKGAEQIKPLTEELASSVGPVLDELLLFWKERICIPREKADDCKKRVAQELTISIADMLLRFCACSESLLSFVSQRIHESPGLLDALMRAERILDKKVVNKLHELLLKLIAEPAFKCEFAKVFIQYYPVAFSEVIKGGNDNVLEEYPLIPAFSVQIFTVPTLTTRLVREHNLLGTLLECLTALFLSCVGEDGRLQTSKWVNLYDASFKLLEDARYVLRHEEVSTYVASERPDLTSSWVKLLLLVQGMDPHKRVTSIPAEGENENLSAPFMLGHYLGIIQNLLLKGALSSPGQQESTNVTACSTATKGMESAKNQRLAKVGRVSHENSVCTLSDSSSEIPSPAACLIRQCLKAIGSWLELTGDLGVKVNEGSQLDNVADYYELIGPPIQESGNMLLIGQGGMPQVGNITGRGKMQETSSVVTLTGGNLLYAHPHSGTDELGLFSKTGLGVGFVSASMLWCISSPEFFVRTIQERFGLSDYTSLDLTQQNEYESVLIQDMLTFIVQLVKERRFCGCSIADNLKRELIYKLAVGDATHSQIVRSLPHDLSSREQFEDVLDSVAVCSDPSGKKKGKYVLREAFWKELDLYHPRWSPRELQIAKERYYRFCKVSALGAQLPQWTHVFSPLRSISKIATSKAVLQIVRAVLFYAVYTDASSVSRAPSNVLVTGLHLLSLALDICEAESQISADQYGMDLLQHDDESWVVLSSDAEEAFPILTYSTELVSPESDKLKKDSMLTLLVSLMHKEKNGSTFSGCNIPSLAESLLQRFAKLSKQCMSAVRQMAPQVLPSIPDHASAKQNLGSPDSTGKRRCEAAIMVRV</sequence>
<dbReference type="SUPFAM" id="SSF46785">
    <property type="entry name" value="Winged helix' DNA-binding domain"/>
    <property type="match status" value="1"/>
</dbReference>
<dbReference type="Pfam" id="PF22960">
    <property type="entry name" value="WHD_UBR1"/>
    <property type="match status" value="1"/>
</dbReference>
<keyword evidence="4 10" id="KW-0479">Metal-binding</keyword>
<dbReference type="InterPro" id="IPR042065">
    <property type="entry name" value="E3_ELL-like"/>
</dbReference>
<evidence type="ECO:0000256" key="6">
    <source>
        <dbReference type="ARBA" id="ARBA00022786"/>
    </source>
</evidence>
<evidence type="ECO:0000313" key="12">
    <source>
        <dbReference type="EMBL" id="CDM81258.1"/>
    </source>
</evidence>
<keyword evidence="6 10" id="KW-0833">Ubl conjugation pathway</keyword>
<dbReference type="FunFam" id="2.10.110.30:FF:000002">
    <property type="entry name" value="Putative e3 ubiquitin-protein ligase ubr3"/>
    <property type="match status" value="1"/>
</dbReference>
<feature type="zinc finger region" description="UBR-type" evidence="9">
    <location>
        <begin position="107"/>
        <end position="177"/>
    </location>
</feature>
<comment type="catalytic activity">
    <reaction evidence="1 10">
        <text>S-ubiquitinyl-[E2 ubiquitin-conjugating enzyme]-L-cysteine + [acceptor protein]-L-lysine = [E2 ubiquitin-conjugating enzyme]-L-cysteine + N(6)-ubiquitinyl-[acceptor protein]-L-lysine.</text>
        <dbReference type="EC" id="2.3.2.27"/>
    </reaction>
</comment>
<evidence type="ECO:0000259" key="11">
    <source>
        <dbReference type="PROSITE" id="PS51157"/>
    </source>
</evidence>
<keyword evidence="3 10" id="KW-0808">Transferase</keyword>
<dbReference type="EC" id="2.3.2.27" evidence="10"/>
<dbReference type="Gene3D" id="2.10.110.30">
    <property type="match status" value="1"/>
</dbReference>
<dbReference type="CDD" id="cd19673">
    <property type="entry name" value="UBR-box_UBR3"/>
    <property type="match status" value="1"/>
</dbReference>
<evidence type="ECO:0000256" key="3">
    <source>
        <dbReference type="ARBA" id="ARBA00022679"/>
    </source>
</evidence>
<accession>A0A077RW29</accession>
<dbReference type="AlphaFoldDB" id="A0A077RW29"/>
<name>A0A077RW29_WHEAT</name>
<feature type="domain" description="UBR-type" evidence="11">
    <location>
        <begin position="107"/>
        <end position="177"/>
    </location>
</feature>
<dbReference type="GO" id="GO:0071596">
    <property type="term" value="P:ubiquitin-dependent protein catabolic process via the N-end rule pathway"/>
    <property type="evidence" value="ECO:0007669"/>
    <property type="project" value="UniProtKB-UniRule"/>
</dbReference>